<name>A0ACB9RHZ2_9MYRT</name>
<accession>A0ACB9RHZ2</accession>
<keyword evidence="2" id="KW-1185">Reference proteome</keyword>
<dbReference type="EMBL" id="CM042883">
    <property type="protein sequence ID" value="KAI4378781.1"/>
    <property type="molecule type" value="Genomic_DNA"/>
</dbReference>
<sequence>MTPGANELNNRCVGIFRHGFGSVEEEGLLVHRRSLNPSMQDPRALRCGWLQDLSPWEIRGNRDCCGLDVAGDEDLRSWCGVASVEDAHVCPRSAEDLSPLLVVVASICCGFAGEVGTDQLWTLGTPGEWLTLSNPCVFADGRGSDLGRLNGASMSLAWTYLAGGWRGCGREGAGTCPSGPMSLKVSVTFRPRSWDLRSGC</sequence>
<organism evidence="1 2">
    <name type="scientific">Melastoma candidum</name>
    <dbReference type="NCBI Taxonomy" id="119954"/>
    <lineage>
        <taxon>Eukaryota</taxon>
        <taxon>Viridiplantae</taxon>
        <taxon>Streptophyta</taxon>
        <taxon>Embryophyta</taxon>
        <taxon>Tracheophyta</taxon>
        <taxon>Spermatophyta</taxon>
        <taxon>Magnoliopsida</taxon>
        <taxon>eudicotyledons</taxon>
        <taxon>Gunneridae</taxon>
        <taxon>Pentapetalae</taxon>
        <taxon>rosids</taxon>
        <taxon>malvids</taxon>
        <taxon>Myrtales</taxon>
        <taxon>Melastomataceae</taxon>
        <taxon>Melastomatoideae</taxon>
        <taxon>Melastomateae</taxon>
        <taxon>Melastoma</taxon>
    </lineage>
</organism>
<evidence type="ECO:0000313" key="1">
    <source>
        <dbReference type="EMBL" id="KAI4378781.1"/>
    </source>
</evidence>
<reference evidence="2" key="1">
    <citation type="journal article" date="2023" name="Front. Plant Sci.">
        <title>Chromosomal-level genome assembly of Melastoma candidum provides insights into trichome evolution.</title>
        <authorList>
            <person name="Zhong Y."/>
            <person name="Wu W."/>
            <person name="Sun C."/>
            <person name="Zou P."/>
            <person name="Liu Y."/>
            <person name="Dai S."/>
            <person name="Zhou R."/>
        </authorList>
    </citation>
    <scope>NUCLEOTIDE SEQUENCE [LARGE SCALE GENOMIC DNA]</scope>
</reference>
<comment type="caution">
    <text evidence="1">The sequence shown here is derived from an EMBL/GenBank/DDBJ whole genome shotgun (WGS) entry which is preliminary data.</text>
</comment>
<proteinExistence type="predicted"/>
<gene>
    <name evidence="1" type="ORF">MLD38_016212</name>
</gene>
<dbReference type="Proteomes" id="UP001057402">
    <property type="component" value="Chromosome 4"/>
</dbReference>
<evidence type="ECO:0000313" key="2">
    <source>
        <dbReference type="Proteomes" id="UP001057402"/>
    </source>
</evidence>
<protein>
    <submittedName>
        <fullName evidence="1">Uncharacterized protein</fullName>
    </submittedName>
</protein>